<dbReference type="InterPro" id="IPR006513">
    <property type="entry name" value="YtfJ_HI0045"/>
</dbReference>
<dbReference type="AlphaFoldDB" id="A0A3S9PA81"/>
<evidence type="ECO:0000313" key="1">
    <source>
        <dbReference type="EMBL" id="AZQ65077.1"/>
    </source>
</evidence>
<sequence length="214" mass="24916">MLLPLFRMLFNSDQFFKGLFLLLFMTLFLFESKAQSKSPADRLLQRGDTLSPIELRDLKNKPFITPGIGEKVLLIFYPDPDNPHQNDYFVEQSKQWKFPLDEFLAYGIVNLKDTPYPNPVIRFMLRMLRKRSKREANALVLTDPKGTLQKEWNTGDCNNAITILVVDKTGEVLFFKAGKLDEEETSFVIKEICDHLTTSHKMTPEEMKEFELDE</sequence>
<evidence type="ECO:0008006" key="3">
    <source>
        <dbReference type="Google" id="ProtNLM"/>
    </source>
</evidence>
<name>A0A3S9PA81_9BACT</name>
<accession>A0A3S9PA81</accession>
<dbReference type="Pfam" id="PF09695">
    <property type="entry name" value="YtfJ_HI0045"/>
    <property type="match status" value="1"/>
</dbReference>
<reference evidence="1 2" key="1">
    <citation type="submission" date="2018-12" db="EMBL/GenBank/DDBJ databases">
        <title>Flammeovirga pectinis sp. nov., isolated from the gut of the Korean scallop, Patinopecten yessoensis.</title>
        <authorList>
            <person name="Bae J.-W."/>
            <person name="Jeong Y.-S."/>
            <person name="Kang W."/>
        </authorList>
    </citation>
    <scope>NUCLEOTIDE SEQUENCE [LARGE SCALE GENOMIC DNA]</scope>
    <source>
        <strain evidence="1 2">L12M1</strain>
    </source>
</reference>
<organism evidence="1 2">
    <name type="scientific">Flammeovirga pectinis</name>
    <dbReference type="NCBI Taxonomy" id="2494373"/>
    <lineage>
        <taxon>Bacteria</taxon>
        <taxon>Pseudomonadati</taxon>
        <taxon>Bacteroidota</taxon>
        <taxon>Cytophagia</taxon>
        <taxon>Cytophagales</taxon>
        <taxon>Flammeovirgaceae</taxon>
        <taxon>Flammeovirga</taxon>
    </lineage>
</organism>
<dbReference type="KEGG" id="fll:EI427_22950"/>
<keyword evidence="2" id="KW-1185">Reference proteome</keyword>
<gene>
    <name evidence="1" type="ORF">EI427_22950</name>
</gene>
<proteinExistence type="predicted"/>
<evidence type="ECO:0000313" key="2">
    <source>
        <dbReference type="Proteomes" id="UP000267268"/>
    </source>
</evidence>
<dbReference type="EMBL" id="CP034563">
    <property type="protein sequence ID" value="AZQ65077.1"/>
    <property type="molecule type" value="Genomic_DNA"/>
</dbReference>
<dbReference type="Proteomes" id="UP000267268">
    <property type="component" value="Chromosome 2"/>
</dbReference>
<dbReference type="OrthoDB" id="977927at2"/>
<protein>
    <recommendedName>
        <fullName evidence="3">Redoxin domain-containing protein</fullName>
    </recommendedName>
</protein>